<gene>
    <name evidence="1" type="ORF">GCM10011395_34030</name>
</gene>
<sequence length="72" mass="7829">MPNRHPDAVPLSRRHERGDAFTAAEHDIRAQWARLVDARLIGIIAPLSDDALGAIAAMERALGLAGDERVYA</sequence>
<evidence type="ECO:0000313" key="2">
    <source>
        <dbReference type="Proteomes" id="UP000618591"/>
    </source>
</evidence>
<keyword evidence="2" id="KW-1185">Reference proteome</keyword>
<evidence type="ECO:0000313" key="1">
    <source>
        <dbReference type="EMBL" id="GGA60865.1"/>
    </source>
</evidence>
<proteinExistence type="predicted"/>
<comment type="caution">
    <text evidence="1">The sequence shown here is derived from an EMBL/GenBank/DDBJ whole genome shotgun (WGS) entry which is preliminary data.</text>
</comment>
<organism evidence="1 2">
    <name type="scientific">Sphingomonas psychrolutea</name>
    <dbReference type="NCBI Taxonomy" id="1259676"/>
    <lineage>
        <taxon>Bacteria</taxon>
        <taxon>Pseudomonadati</taxon>
        <taxon>Pseudomonadota</taxon>
        <taxon>Alphaproteobacteria</taxon>
        <taxon>Sphingomonadales</taxon>
        <taxon>Sphingomonadaceae</taxon>
        <taxon>Sphingomonas</taxon>
    </lineage>
</organism>
<dbReference type="Proteomes" id="UP000618591">
    <property type="component" value="Unassembled WGS sequence"/>
</dbReference>
<accession>A0ABQ1H754</accession>
<dbReference type="RefSeq" id="WP_188449641.1">
    <property type="nucleotide sequence ID" value="NZ_BMDW01000030.1"/>
</dbReference>
<name>A0ABQ1H754_9SPHN</name>
<reference evidence="2" key="1">
    <citation type="journal article" date="2019" name="Int. J. Syst. Evol. Microbiol.">
        <title>The Global Catalogue of Microorganisms (GCM) 10K type strain sequencing project: providing services to taxonomists for standard genome sequencing and annotation.</title>
        <authorList>
            <consortium name="The Broad Institute Genomics Platform"/>
            <consortium name="The Broad Institute Genome Sequencing Center for Infectious Disease"/>
            <person name="Wu L."/>
            <person name="Ma J."/>
        </authorList>
    </citation>
    <scope>NUCLEOTIDE SEQUENCE [LARGE SCALE GENOMIC DNA]</scope>
    <source>
        <strain evidence="2">CGMCC 1.10106</strain>
    </source>
</reference>
<dbReference type="EMBL" id="BMDW01000030">
    <property type="protein sequence ID" value="GGA60865.1"/>
    <property type="molecule type" value="Genomic_DNA"/>
</dbReference>
<protein>
    <submittedName>
        <fullName evidence="1">Uncharacterized protein</fullName>
    </submittedName>
</protein>